<evidence type="ECO:0008006" key="4">
    <source>
        <dbReference type="Google" id="ProtNLM"/>
    </source>
</evidence>
<keyword evidence="1" id="KW-0812">Transmembrane</keyword>
<dbReference type="RefSeq" id="WP_032541443.1">
    <property type="nucleotide sequence ID" value="NZ_CP054003.1"/>
</dbReference>
<evidence type="ECO:0000256" key="1">
    <source>
        <dbReference type="SAM" id="Phobius"/>
    </source>
</evidence>
<feature type="transmembrane region" description="Helical" evidence="1">
    <location>
        <begin position="77"/>
        <end position="97"/>
    </location>
</feature>
<dbReference type="SUPFAM" id="SSF82185">
    <property type="entry name" value="Histone H3 K4-specific methyltransferase SET7/9 N-terminal domain"/>
    <property type="match status" value="3"/>
</dbReference>
<feature type="transmembrane region" description="Helical" evidence="1">
    <location>
        <begin position="45"/>
        <end position="65"/>
    </location>
</feature>
<keyword evidence="1" id="KW-1133">Transmembrane helix</keyword>
<evidence type="ECO:0000313" key="2">
    <source>
        <dbReference type="EMBL" id="QKH83570.1"/>
    </source>
</evidence>
<dbReference type="Proteomes" id="UP000501467">
    <property type="component" value="Chromosome"/>
</dbReference>
<dbReference type="AlphaFoldDB" id="A0AAP9NBC4"/>
<evidence type="ECO:0000313" key="3">
    <source>
        <dbReference type="Proteomes" id="UP000501467"/>
    </source>
</evidence>
<sequence length="458" mass="52200">MQTILKIVFFIVTAAVYPLLFYIIVPWSNSFKDFSESTDPAGGGMATGFSFYYGCLFSFIIWLVLSSILAHWCVRAWWIGLFALIVGGIAISSIEAYKKHQADHLLHPYEKHYETGMIREKGNYIGRKSSENKHGKITQYYPDGTIKSVDTYEKGEPSGPCELYYPDGKLMVKGGLKGSEWNDGEQIGIPDGDWIYYRKDGSIDDERTYAKGKLINSKNFTLYFDSARLVCTIATSKPFTGQLNKTGIVDEYLFPNRYTVQVNNGQYEGDFCSYYTTGDDLIVAATATYANGKLNGQLKKYHTNGQLKTNAVYVNGKIEGNYTIYYADSIVKRPYGKIEYTCSYKNGNRNGVGRWYYKNGMPEEETEYLEGKREGISRKYYQDGKPSSIYNYRNGEKDGVFQSYDVDGSYEKGSYEKGEISLREKYRADGTLISIYQWRNGNCIRSDNYDQNGNLKCY</sequence>
<organism evidence="2 3">
    <name type="scientific">Bacteroides fragilis</name>
    <dbReference type="NCBI Taxonomy" id="817"/>
    <lineage>
        <taxon>Bacteria</taxon>
        <taxon>Pseudomonadati</taxon>
        <taxon>Bacteroidota</taxon>
        <taxon>Bacteroidia</taxon>
        <taxon>Bacteroidales</taxon>
        <taxon>Bacteroidaceae</taxon>
        <taxon>Bacteroides</taxon>
    </lineage>
</organism>
<dbReference type="EMBL" id="CP054003">
    <property type="protein sequence ID" value="QKH83570.1"/>
    <property type="molecule type" value="Genomic_DNA"/>
</dbReference>
<dbReference type="Gene3D" id="3.90.930.1">
    <property type="match status" value="1"/>
</dbReference>
<name>A0AAP9NBC4_BACFG</name>
<dbReference type="Gene3D" id="2.20.110.10">
    <property type="entry name" value="Histone H3 K4-specific methyltransferase SET7/9 N-terminal domain"/>
    <property type="match status" value="2"/>
</dbReference>
<proteinExistence type="predicted"/>
<reference evidence="2 3" key="1">
    <citation type="submission" date="2020-05" db="EMBL/GenBank/DDBJ databases">
        <title>FDA dAtabase for Regulatory Grade micrObial Sequences (FDA-ARGOS): Supporting development and validation of Infectious Disease Dx tests.</title>
        <authorList>
            <person name="Bojja K."/>
            <person name="Kessler A."/>
            <person name="Tallon L."/>
            <person name="Sadzewicz L."/>
            <person name="Zhao X."/>
            <person name="Vavikolanu K."/>
            <person name="Mehta A."/>
            <person name="Aluvathingal J."/>
            <person name="Nadendla S."/>
            <person name="Myers T."/>
            <person name="Yan Y."/>
            <person name="Sichtig H."/>
        </authorList>
    </citation>
    <scope>NUCLEOTIDE SEQUENCE [LARGE SCALE GENOMIC DNA]</scope>
    <source>
        <strain evidence="2 3">FDAARGOS_763</strain>
    </source>
</reference>
<dbReference type="Pfam" id="PF07661">
    <property type="entry name" value="MORN_2"/>
    <property type="match status" value="5"/>
</dbReference>
<accession>A0AAP9NBC4</accession>
<dbReference type="InterPro" id="IPR011652">
    <property type="entry name" value="MORN_2"/>
</dbReference>
<feature type="transmembrane region" description="Helical" evidence="1">
    <location>
        <begin position="7"/>
        <end position="25"/>
    </location>
</feature>
<keyword evidence="1" id="KW-0472">Membrane</keyword>
<protein>
    <recommendedName>
        <fullName evidence="4">MORN repeat variant</fullName>
    </recommendedName>
</protein>
<gene>
    <name evidence="2" type="ORF">FOC69_04060</name>
</gene>